<name>A0ABY9TND7_9GAMM</name>
<dbReference type="InterPro" id="IPR058031">
    <property type="entry name" value="AAA_lid_NorR"/>
</dbReference>
<evidence type="ECO:0000259" key="6">
    <source>
        <dbReference type="PROSITE" id="PS50045"/>
    </source>
</evidence>
<keyword evidence="5" id="KW-0597">Phosphoprotein</keyword>
<dbReference type="PROSITE" id="PS50045">
    <property type="entry name" value="SIGMA54_INTERACT_4"/>
    <property type="match status" value="1"/>
</dbReference>
<dbReference type="InterPro" id="IPR002197">
    <property type="entry name" value="HTH_Fis"/>
</dbReference>
<dbReference type="InterPro" id="IPR025944">
    <property type="entry name" value="Sigma_54_int_dom_CS"/>
</dbReference>
<dbReference type="PANTHER" id="PTHR32071">
    <property type="entry name" value="TRANSCRIPTIONAL REGULATORY PROTEIN"/>
    <property type="match status" value="1"/>
</dbReference>
<dbReference type="InterPro" id="IPR011006">
    <property type="entry name" value="CheY-like_superfamily"/>
</dbReference>
<dbReference type="EMBL" id="CP134146">
    <property type="protein sequence ID" value="WNC70225.1"/>
    <property type="molecule type" value="Genomic_DNA"/>
</dbReference>
<sequence length="458" mass="51305">MNNQDVLILVVEDEQQQRELIVSLLSASNYQVISADCVEQAILLLKEQPVDLVFSDWKLGKLSGIDLLNYVRNKTTIKASAEHGFIIATAHGTISHAVEALKQGADDYIAKPFQRQELLLTIEKALTAKSLRLQNLNLNQQLGEQNQLIGLVGKAPCMQKVYQRIERVSATNATILILGETGTGKELAARALHQSSDRKNKPFIAINCGAITDSLAESELFGAEKGAYTGANTTKIGKFEAANHGTVFLDEVGELSLNTQVKLLRFLQEGTITRVGSNKELTLDVRVIAATHRDLDQEVKTGQFREDLFYRLNIVPINMPALRDRSEDIASLCEHFLSLHSKRHNINIAKLSASAYRSLLEYHWPGNVRELSNRLERFVLLDDEQELISALHVPDGQNCDNTPDFSFPDESFSWDSFEQQCLASALSKNHGNRTKAAKHLQMSYKAFLYRLEKYQLNK</sequence>
<dbReference type="Gene3D" id="3.40.50.300">
    <property type="entry name" value="P-loop containing nucleotide triphosphate hydrolases"/>
    <property type="match status" value="1"/>
</dbReference>
<dbReference type="InterPro" id="IPR003593">
    <property type="entry name" value="AAA+_ATPase"/>
</dbReference>
<feature type="domain" description="Sigma-54 factor interaction" evidence="6">
    <location>
        <begin position="151"/>
        <end position="380"/>
    </location>
</feature>
<feature type="modified residue" description="4-aspartylphosphate" evidence="5">
    <location>
        <position position="56"/>
    </location>
</feature>
<evidence type="ECO:0000256" key="5">
    <source>
        <dbReference type="PROSITE-ProRule" id="PRU00169"/>
    </source>
</evidence>
<evidence type="ECO:0000256" key="1">
    <source>
        <dbReference type="ARBA" id="ARBA00022741"/>
    </source>
</evidence>
<evidence type="ECO:0000259" key="7">
    <source>
        <dbReference type="PROSITE" id="PS50110"/>
    </source>
</evidence>
<dbReference type="InterPro" id="IPR001789">
    <property type="entry name" value="Sig_transdc_resp-reg_receiver"/>
</dbReference>
<dbReference type="InterPro" id="IPR002078">
    <property type="entry name" value="Sigma_54_int"/>
</dbReference>
<keyword evidence="1" id="KW-0547">Nucleotide-binding</keyword>
<dbReference type="InterPro" id="IPR009057">
    <property type="entry name" value="Homeodomain-like_sf"/>
</dbReference>
<evidence type="ECO:0000256" key="3">
    <source>
        <dbReference type="ARBA" id="ARBA00023015"/>
    </source>
</evidence>
<dbReference type="Gene3D" id="3.40.50.2300">
    <property type="match status" value="1"/>
</dbReference>
<dbReference type="CDD" id="cd00009">
    <property type="entry name" value="AAA"/>
    <property type="match status" value="1"/>
</dbReference>
<dbReference type="Pfam" id="PF00072">
    <property type="entry name" value="Response_reg"/>
    <property type="match status" value="1"/>
</dbReference>
<dbReference type="Gene3D" id="1.10.8.60">
    <property type="match status" value="1"/>
</dbReference>
<dbReference type="Pfam" id="PF25601">
    <property type="entry name" value="AAA_lid_14"/>
    <property type="match status" value="1"/>
</dbReference>
<feature type="domain" description="Response regulatory" evidence="7">
    <location>
        <begin position="7"/>
        <end position="126"/>
    </location>
</feature>
<accession>A0ABY9TND7</accession>
<evidence type="ECO:0000313" key="8">
    <source>
        <dbReference type="EMBL" id="WNC70225.1"/>
    </source>
</evidence>
<protein>
    <submittedName>
        <fullName evidence="8">Sigma-54 dependent transcriptional regulator</fullName>
    </submittedName>
</protein>
<organism evidence="8 9">
    <name type="scientific">Thalassotalea nanhaiensis</name>
    <dbReference type="NCBI Taxonomy" id="3065648"/>
    <lineage>
        <taxon>Bacteria</taxon>
        <taxon>Pseudomonadati</taxon>
        <taxon>Pseudomonadota</taxon>
        <taxon>Gammaproteobacteria</taxon>
        <taxon>Alteromonadales</taxon>
        <taxon>Colwelliaceae</taxon>
        <taxon>Thalassotalea</taxon>
    </lineage>
</organism>
<dbReference type="SMART" id="SM00448">
    <property type="entry name" value="REC"/>
    <property type="match status" value="1"/>
</dbReference>
<evidence type="ECO:0000256" key="4">
    <source>
        <dbReference type="ARBA" id="ARBA00023163"/>
    </source>
</evidence>
<proteinExistence type="predicted"/>
<reference evidence="9" key="1">
    <citation type="submission" date="2023-09" db="EMBL/GenBank/DDBJ databases">
        <authorList>
            <person name="Li S."/>
            <person name="Li X."/>
            <person name="Zhang C."/>
            <person name="Zhao Z."/>
        </authorList>
    </citation>
    <scope>NUCLEOTIDE SEQUENCE [LARGE SCALE GENOMIC DNA]</scope>
    <source>
        <strain evidence="9">SQ345</strain>
    </source>
</reference>
<dbReference type="SUPFAM" id="SSF46689">
    <property type="entry name" value="Homeodomain-like"/>
    <property type="match status" value="1"/>
</dbReference>
<dbReference type="Proteomes" id="UP001248581">
    <property type="component" value="Chromosome"/>
</dbReference>
<keyword evidence="3" id="KW-0805">Transcription regulation</keyword>
<dbReference type="RefSeq" id="WP_348389366.1">
    <property type="nucleotide sequence ID" value="NZ_CP134146.1"/>
</dbReference>
<evidence type="ECO:0000256" key="2">
    <source>
        <dbReference type="ARBA" id="ARBA00022840"/>
    </source>
</evidence>
<evidence type="ECO:0000313" key="9">
    <source>
        <dbReference type="Proteomes" id="UP001248581"/>
    </source>
</evidence>
<dbReference type="Pfam" id="PF00158">
    <property type="entry name" value="Sigma54_activat"/>
    <property type="match status" value="1"/>
</dbReference>
<dbReference type="SMART" id="SM00382">
    <property type="entry name" value="AAA"/>
    <property type="match status" value="1"/>
</dbReference>
<dbReference type="Pfam" id="PF02954">
    <property type="entry name" value="HTH_8"/>
    <property type="match status" value="1"/>
</dbReference>
<dbReference type="PRINTS" id="PR01590">
    <property type="entry name" value="HTHFIS"/>
</dbReference>
<dbReference type="SUPFAM" id="SSF52172">
    <property type="entry name" value="CheY-like"/>
    <property type="match status" value="1"/>
</dbReference>
<keyword evidence="9" id="KW-1185">Reference proteome</keyword>
<dbReference type="PROSITE" id="PS00688">
    <property type="entry name" value="SIGMA54_INTERACT_3"/>
    <property type="match status" value="1"/>
</dbReference>
<keyword evidence="2" id="KW-0067">ATP-binding</keyword>
<dbReference type="SUPFAM" id="SSF52540">
    <property type="entry name" value="P-loop containing nucleoside triphosphate hydrolases"/>
    <property type="match status" value="1"/>
</dbReference>
<keyword evidence="4" id="KW-0804">Transcription</keyword>
<dbReference type="InterPro" id="IPR027417">
    <property type="entry name" value="P-loop_NTPase"/>
</dbReference>
<gene>
    <name evidence="8" type="ORF">RI845_08815</name>
</gene>
<dbReference type="Gene3D" id="1.10.10.60">
    <property type="entry name" value="Homeodomain-like"/>
    <property type="match status" value="1"/>
</dbReference>
<dbReference type="PROSITE" id="PS50110">
    <property type="entry name" value="RESPONSE_REGULATORY"/>
    <property type="match status" value="1"/>
</dbReference>